<organism evidence="2 3">
    <name type="scientific">Candidatus Staskawiczbacteria bacterium RIFCSPHIGHO2_02_FULL_33_16</name>
    <dbReference type="NCBI Taxonomy" id="1802204"/>
    <lineage>
        <taxon>Bacteria</taxon>
        <taxon>Candidatus Staskawicziibacteriota</taxon>
    </lineage>
</organism>
<keyword evidence="1" id="KW-1133">Transmembrane helix</keyword>
<reference evidence="2 3" key="1">
    <citation type="journal article" date="2016" name="Nat. Commun.">
        <title>Thousands of microbial genomes shed light on interconnected biogeochemical processes in an aquifer system.</title>
        <authorList>
            <person name="Anantharaman K."/>
            <person name="Brown C.T."/>
            <person name="Hug L.A."/>
            <person name="Sharon I."/>
            <person name="Castelle C.J."/>
            <person name="Probst A.J."/>
            <person name="Thomas B.C."/>
            <person name="Singh A."/>
            <person name="Wilkins M.J."/>
            <person name="Karaoz U."/>
            <person name="Brodie E.L."/>
            <person name="Williams K.H."/>
            <person name="Hubbard S.S."/>
            <person name="Banfield J.F."/>
        </authorList>
    </citation>
    <scope>NUCLEOTIDE SEQUENCE [LARGE SCALE GENOMIC DNA]</scope>
</reference>
<proteinExistence type="predicted"/>
<keyword evidence="1" id="KW-0472">Membrane</keyword>
<sequence length="181" mass="21296">MITWNQIYDVLGIRDFIYFISSPVIQETLLPVKLVFILFALFFLCAVIYFYMNSTYLQYQFLQDFSEFFSWQPYGLRGVNKRWKSIMKKTESQDENGYKLAIIEADDFLYQVLEERGGTGETFEELVDNAGKRMLPNSKEVLEAHQVRNSIVYNQDYQFNLEEAKRILTHYENAIKSIAAG</sequence>
<evidence type="ECO:0000313" key="2">
    <source>
        <dbReference type="EMBL" id="OGZ66808.1"/>
    </source>
</evidence>
<dbReference type="AlphaFoldDB" id="A0A1G2HYB3"/>
<dbReference type="EMBL" id="MHOQ01000021">
    <property type="protein sequence ID" value="OGZ66808.1"/>
    <property type="molecule type" value="Genomic_DNA"/>
</dbReference>
<protein>
    <recommendedName>
        <fullName evidence="4">DUF4129 domain-containing protein</fullName>
    </recommendedName>
</protein>
<comment type="caution">
    <text evidence="2">The sequence shown here is derived from an EMBL/GenBank/DDBJ whole genome shotgun (WGS) entry which is preliminary data.</text>
</comment>
<dbReference type="Proteomes" id="UP000179183">
    <property type="component" value="Unassembled WGS sequence"/>
</dbReference>
<accession>A0A1G2HYB3</accession>
<evidence type="ECO:0000256" key="1">
    <source>
        <dbReference type="SAM" id="Phobius"/>
    </source>
</evidence>
<evidence type="ECO:0008006" key="4">
    <source>
        <dbReference type="Google" id="ProtNLM"/>
    </source>
</evidence>
<name>A0A1G2HYB3_9BACT</name>
<feature type="transmembrane region" description="Helical" evidence="1">
    <location>
        <begin position="34"/>
        <end position="52"/>
    </location>
</feature>
<keyword evidence="1" id="KW-0812">Transmembrane</keyword>
<evidence type="ECO:0000313" key="3">
    <source>
        <dbReference type="Proteomes" id="UP000179183"/>
    </source>
</evidence>
<gene>
    <name evidence="2" type="ORF">A3D34_03125</name>
</gene>